<organism evidence="1 2">
    <name type="scientific">Iphiclides podalirius</name>
    <name type="common">scarce swallowtail</name>
    <dbReference type="NCBI Taxonomy" id="110791"/>
    <lineage>
        <taxon>Eukaryota</taxon>
        <taxon>Metazoa</taxon>
        <taxon>Ecdysozoa</taxon>
        <taxon>Arthropoda</taxon>
        <taxon>Hexapoda</taxon>
        <taxon>Insecta</taxon>
        <taxon>Pterygota</taxon>
        <taxon>Neoptera</taxon>
        <taxon>Endopterygota</taxon>
        <taxon>Lepidoptera</taxon>
        <taxon>Glossata</taxon>
        <taxon>Ditrysia</taxon>
        <taxon>Papilionoidea</taxon>
        <taxon>Papilionidae</taxon>
        <taxon>Papilioninae</taxon>
        <taxon>Iphiclides</taxon>
    </lineage>
</organism>
<accession>A0ABN8J0F0</accession>
<name>A0ABN8J0F0_9NEOP</name>
<gene>
    <name evidence="1" type="ORF">IPOD504_LOCUS15036</name>
</gene>
<feature type="non-terminal residue" evidence="1">
    <location>
        <position position="1"/>
    </location>
</feature>
<evidence type="ECO:0000313" key="1">
    <source>
        <dbReference type="EMBL" id="CAH2071220.1"/>
    </source>
</evidence>
<dbReference type="EMBL" id="OW152818">
    <property type="protein sequence ID" value="CAH2071220.1"/>
    <property type="molecule type" value="Genomic_DNA"/>
</dbReference>
<dbReference type="Proteomes" id="UP000837857">
    <property type="component" value="Chromosome 6"/>
</dbReference>
<sequence length="75" mass="8178">MAVLGVLIGSQFPGPRSESLRKEFQVPALNRGRTTKCASSGGTEKLVGCQYDSNIFEAASTTRPEYERAPLYPKN</sequence>
<keyword evidence="2" id="KW-1185">Reference proteome</keyword>
<reference evidence="1" key="1">
    <citation type="submission" date="2022-03" db="EMBL/GenBank/DDBJ databases">
        <authorList>
            <person name="Martin H S."/>
        </authorList>
    </citation>
    <scope>NUCLEOTIDE SEQUENCE</scope>
</reference>
<evidence type="ECO:0000313" key="2">
    <source>
        <dbReference type="Proteomes" id="UP000837857"/>
    </source>
</evidence>
<proteinExistence type="predicted"/>
<protein>
    <submittedName>
        <fullName evidence="1">Uncharacterized protein</fullName>
    </submittedName>
</protein>